<feature type="region of interest" description="Disordered" evidence="1">
    <location>
        <begin position="1"/>
        <end position="20"/>
    </location>
</feature>
<dbReference type="EMBL" id="MN740899">
    <property type="protein sequence ID" value="QHU17195.1"/>
    <property type="molecule type" value="Genomic_DNA"/>
</dbReference>
<accession>A0A6C0KGS4</accession>
<proteinExistence type="predicted"/>
<organism evidence="2">
    <name type="scientific">viral metagenome</name>
    <dbReference type="NCBI Taxonomy" id="1070528"/>
    <lineage>
        <taxon>unclassified sequences</taxon>
        <taxon>metagenomes</taxon>
        <taxon>organismal metagenomes</taxon>
    </lineage>
</organism>
<evidence type="ECO:0000313" key="2">
    <source>
        <dbReference type="EMBL" id="QHU17195.1"/>
    </source>
</evidence>
<sequence length="169" mass="18686">MSAALAAARKRRAPTAAVNEPIAPQNVAPTQPATTGLTLPQVIAVVDRRLIALEQYVKTQKETDAKPSSQVSISGESTQEMASVVEEFNSRYAILAEEIENLKNIVLNLQSYTMEVNKTLMEERVRVLSDIEQPARTLKIDNARASFSTEKQIEYLEDIGEFSMSESTI</sequence>
<name>A0A6C0KGS4_9ZZZZ</name>
<reference evidence="2" key="1">
    <citation type="journal article" date="2020" name="Nature">
        <title>Giant virus diversity and host interactions through global metagenomics.</title>
        <authorList>
            <person name="Schulz F."/>
            <person name="Roux S."/>
            <person name="Paez-Espino D."/>
            <person name="Jungbluth S."/>
            <person name="Walsh D.A."/>
            <person name="Denef V.J."/>
            <person name="McMahon K.D."/>
            <person name="Konstantinidis K.T."/>
            <person name="Eloe-Fadrosh E.A."/>
            <person name="Kyrpides N.C."/>
            <person name="Woyke T."/>
        </authorList>
    </citation>
    <scope>NUCLEOTIDE SEQUENCE</scope>
    <source>
        <strain evidence="2">GVMAG-S-3300012000-57</strain>
    </source>
</reference>
<protein>
    <submittedName>
        <fullName evidence="2">Uncharacterized protein</fullName>
    </submittedName>
</protein>
<evidence type="ECO:0000256" key="1">
    <source>
        <dbReference type="SAM" id="MobiDB-lite"/>
    </source>
</evidence>
<dbReference type="AlphaFoldDB" id="A0A6C0KGS4"/>